<dbReference type="Gene3D" id="3.20.20.70">
    <property type="entry name" value="Aldolase class I"/>
    <property type="match status" value="1"/>
</dbReference>
<dbReference type="InterPro" id="IPR013785">
    <property type="entry name" value="Aldolase_TIM"/>
</dbReference>
<dbReference type="GO" id="GO:0005525">
    <property type="term" value="F:GTP binding"/>
    <property type="evidence" value="ECO:0007669"/>
    <property type="project" value="UniProtKB-KW"/>
</dbReference>
<dbReference type="GO" id="GO:0006777">
    <property type="term" value="P:Mo-molybdopterin cofactor biosynthetic process"/>
    <property type="evidence" value="ECO:0007669"/>
    <property type="project" value="UniProtKB-KW"/>
</dbReference>
<evidence type="ECO:0000256" key="5">
    <source>
        <dbReference type="ARBA" id="ARBA00022723"/>
    </source>
</evidence>
<evidence type="ECO:0000256" key="10">
    <source>
        <dbReference type="ARBA" id="ARBA00023150"/>
    </source>
</evidence>
<dbReference type="EMBL" id="OU015584">
    <property type="protein sequence ID" value="CAG5078425.1"/>
    <property type="molecule type" value="Genomic_DNA"/>
</dbReference>
<evidence type="ECO:0000256" key="1">
    <source>
        <dbReference type="ARBA" id="ARBA00001966"/>
    </source>
</evidence>
<dbReference type="SFLD" id="SFLDG01386">
    <property type="entry name" value="main_SPASM_domain-containing"/>
    <property type="match status" value="1"/>
</dbReference>
<sequence>MLKDNHGREHSYLRISLTEKCNLRCTYCMPEDGVDLRPSREYMTVKEVLNLARQFVELGVNKIRLTGGEPLVFKGFSEVLIGLAELPVELSITTNGIQLHKYFDELQRANVSKINISIDTLEEEKFNVLTRRKGFSKVWQSIREAIKRGFHVKLNMVVMKGFNDNEVVDFVALTNDLPIEVRFIEFMPFDGNQWNWDKVVPEAQLMNVIEQHFGQSSLQTLPLEKNYIARTFSLPDAKGCFGFISTMTHSFCGGCNRIRLTADGHIKNCLFTDDEIDLLTPLREGKSVVHLIEQSIKNKHPRNGGIDFENPASIHAHRSMISIGG</sequence>
<dbReference type="NCBIfam" id="TIGR02666">
    <property type="entry name" value="moaA"/>
    <property type="match status" value="1"/>
</dbReference>
<evidence type="ECO:0000259" key="13">
    <source>
        <dbReference type="PROSITE" id="PS51918"/>
    </source>
</evidence>
<keyword evidence="7" id="KW-0408">Iron</keyword>
<dbReference type="GO" id="GO:0051539">
    <property type="term" value="F:4 iron, 4 sulfur cluster binding"/>
    <property type="evidence" value="ECO:0007669"/>
    <property type="project" value="UniProtKB-KW"/>
</dbReference>
<dbReference type="InterPro" id="IPR000385">
    <property type="entry name" value="MoaA_NifB_PqqE_Fe-S-bd_CS"/>
</dbReference>
<evidence type="ECO:0000256" key="9">
    <source>
        <dbReference type="ARBA" id="ARBA00023134"/>
    </source>
</evidence>
<dbReference type="GO" id="GO:0061799">
    <property type="term" value="F:cyclic pyranopterin monophosphate synthase activity"/>
    <property type="evidence" value="ECO:0007669"/>
    <property type="project" value="TreeGrafter"/>
</dbReference>
<organism evidence="14 15">
    <name type="scientific">Parvicella tangerina</name>
    <dbReference type="NCBI Taxonomy" id="2829795"/>
    <lineage>
        <taxon>Bacteria</taxon>
        <taxon>Pseudomonadati</taxon>
        <taxon>Bacteroidota</taxon>
        <taxon>Flavobacteriia</taxon>
        <taxon>Flavobacteriales</taxon>
        <taxon>Parvicellaceae</taxon>
        <taxon>Parvicella</taxon>
    </lineage>
</organism>
<dbReference type="InterPro" id="IPR013483">
    <property type="entry name" value="MoaA"/>
</dbReference>
<dbReference type="RefSeq" id="WP_258540895.1">
    <property type="nucleotide sequence ID" value="NZ_OU015584.1"/>
</dbReference>
<comment type="catalytic activity">
    <reaction evidence="12">
        <text>GTP + AH2 + S-adenosyl-L-methionine = (8S)-3',8-cyclo-7,8-dihydroguanosine 5'-triphosphate + 5'-deoxyadenosine + L-methionine + A + H(+)</text>
        <dbReference type="Rhea" id="RHEA:49576"/>
        <dbReference type="ChEBI" id="CHEBI:13193"/>
        <dbReference type="ChEBI" id="CHEBI:15378"/>
        <dbReference type="ChEBI" id="CHEBI:17319"/>
        <dbReference type="ChEBI" id="CHEBI:17499"/>
        <dbReference type="ChEBI" id="CHEBI:37565"/>
        <dbReference type="ChEBI" id="CHEBI:57844"/>
        <dbReference type="ChEBI" id="CHEBI:59789"/>
        <dbReference type="ChEBI" id="CHEBI:131766"/>
        <dbReference type="EC" id="4.1.99.22"/>
    </reaction>
</comment>
<dbReference type="CDD" id="cd21117">
    <property type="entry name" value="Twitch_MoaA"/>
    <property type="match status" value="1"/>
</dbReference>
<dbReference type="SFLD" id="SFLDG01067">
    <property type="entry name" value="SPASM/twitch_domain_containing"/>
    <property type="match status" value="1"/>
</dbReference>
<dbReference type="SUPFAM" id="SSF102114">
    <property type="entry name" value="Radical SAM enzymes"/>
    <property type="match status" value="1"/>
</dbReference>
<name>A0A916JKH1_9FLAO</name>
<evidence type="ECO:0000256" key="2">
    <source>
        <dbReference type="ARBA" id="ARBA00012167"/>
    </source>
</evidence>
<dbReference type="PANTHER" id="PTHR22960:SF0">
    <property type="entry name" value="MOLYBDENUM COFACTOR BIOSYNTHESIS PROTEIN 1"/>
    <property type="match status" value="1"/>
</dbReference>
<dbReference type="KEGG" id="ptan:CRYO30217_00666"/>
<feature type="domain" description="Radical SAM core" evidence="13">
    <location>
        <begin position="5"/>
        <end position="222"/>
    </location>
</feature>
<dbReference type="InterPro" id="IPR006638">
    <property type="entry name" value="Elp3/MiaA/NifB-like_rSAM"/>
</dbReference>
<comment type="cofactor">
    <cofactor evidence="1">
        <name>[4Fe-4S] cluster</name>
        <dbReference type="ChEBI" id="CHEBI:49883"/>
    </cofactor>
</comment>
<dbReference type="InterPro" id="IPR058240">
    <property type="entry name" value="rSAM_sf"/>
</dbReference>
<dbReference type="CDD" id="cd01335">
    <property type="entry name" value="Radical_SAM"/>
    <property type="match status" value="1"/>
</dbReference>
<dbReference type="PANTHER" id="PTHR22960">
    <property type="entry name" value="MOLYBDOPTERIN COFACTOR SYNTHESIS PROTEIN A"/>
    <property type="match status" value="1"/>
</dbReference>
<keyword evidence="4" id="KW-0949">S-adenosyl-L-methionine</keyword>
<dbReference type="AlphaFoldDB" id="A0A916JKH1"/>
<accession>A0A916JKH1</accession>
<dbReference type="Pfam" id="PF06463">
    <property type="entry name" value="Mob_synth_C"/>
    <property type="match status" value="1"/>
</dbReference>
<keyword evidence="8" id="KW-0411">Iron-sulfur</keyword>
<evidence type="ECO:0000313" key="15">
    <source>
        <dbReference type="Proteomes" id="UP000683507"/>
    </source>
</evidence>
<dbReference type="Proteomes" id="UP000683507">
    <property type="component" value="Chromosome"/>
</dbReference>
<dbReference type="EC" id="4.1.99.22" evidence="2"/>
<evidence type="ECO:0000256" key="8">
    <source>
        <dbReference type="ARBA" id="ARBA00023014"/>
    </source>
</evidence>
<evidence type="ECO:0000256" key="12">
    <source>
        <dbReference type="ARBA" id="ARBA00048697"/>
    </source>
</evidence>
<evidence type="ECO:0000256" key="6">
    <source>
        <dbReference type="ARBA" id="ARBA00022741"/>
    </source>
</evidence>
<evidence type="ECO:0000256" key="3">
    <source>
        <dbReference type="ARBA" id="ARBA00022485"/>
    </source>
</evidence>
<proteinExistence type="predicted"/>
<keyword evidence="15" id="KW-1185">Reference proteome</keyword>
<dbReference type="InterPro" id="IPR040064">
    <property type="entry name" value="MoaA-like"/>
</dbReference>
<dbReference type="PROSITE" id="PS01305">
    <property type="entry name" value="MOAA_NIFB_PQQE"/>
    <property type="match status" value="1"/>
</dbReference>
<keyword evidence="10" id="KW-0501">Molybdenum cofactor biosynthesis</keyword>
<dbReference type="SFLD" id="SFLDS00029">
    <property type="entry name" value="Radical_SAM"/>
    <property type="match status" value="1"/>
</dbReference>
<evidence type="ECO:0000256" key="4">
    <source>
        <dbReference type="ARBA" id="ARBA00022691"/>
    </source>
</evidence>
<keyword evidence="11 14" id="KW-0456">Lyase</keyword>
<evidence type="ECO:0000256" key="7">
    <source>
        <dbReference type="ARBA" id="ARBA00023004"/>
    </source>
</evidence>
<dbReference type="InterPro" id="IPR010505">
    <property type="entry name" value="MoaA_twitch"/>
</dbReference>
<dbReference type="GO" id="GO:0046872">
    <property type="term" value="F:metal ion binding"/>
    <property type="evidence" value="ECO:0007669"/>
    <property type="project" value="UniProtKB-KW"/>
</dbReference>
<dbReference type="GO" id="GO:0061798">
    <property type="term" value="F:GTP 3',8'-cyclase activity"/>
    <property type="evidence" value="ECO:0007669"/>
    <property type="project" value="UniProtKB-EC"/>
</dbReference>
<gene>
    <name evidence="14" type="primary">moaA1</name>
    <name evidence="14" type="ORF">CRYO30217_00666</name>
</gene>
<evidence type="ECO:0000256" key="11">
    <source>
        <dbReference type="ARBA" id="ARBA00023239"/>
    </source>
</evidence>
<keyword evidence="3" id="KW-0004">4Fe-4S</keyword>
<reference evidence="14" key="1">
    <citation type="submission" date="2021-04" db="EMBL/GenBank/DDBJ databases">
        <authorList>
            <person name="Rodrigo-Torres L."/>
            <person name="Arahal R. D."/>
            <person name="Lucena T."/>
        </authorList>
    </citation>
    <scope>NUCLEOTIDE SEQUENCE</scope>
    <source>
        <strain evidence="14">AS29M-1</strain>
    </source>
</reference>
<keyword evidence="5" id="KW-0479">Metal-binding</keyword>
<dbReference type="PROSITE" id="PS51918">
    <property type="entry name" value="RADICAL_SAM"/>
    <property type="match status" value="1"/>
</dbReference>
<dbReference type="InterPro" id="IPR050105">
    <property type="entry name" value="MoCo_biosynth_MoaA/MoaC"/>
</dbReference>
<dbReference type="SFLD" id="SFLDG01383">
    <property type="entry name" value="cyclic_pyranopterin_phosphate"/>
    <property type="match status" value="1"/>
</dbReference>
<dbReference type="InterPro" id="IPR007197">
    <property type="entry name" value="rSAM"/>
</dbReference>
<keyword evidence="9" id="KW-0342">GTP-binding</keyword>
<protein>
    <recommendedName>
        <fullName evidence="2">GTP 3',8-cyclase</fullName>
        <ecNumber evidence="2">4.1.99.22</ecNumber>
    </recommendedName>
</protein>
<dbReference type="Pfam" id="PF04055">
    <property type="entry name" value="Radical_SAM"/>
    <property type="match status" value="1"/>
</dbReference>
<dbReference type="SMART" id="SM00729">
    <property type="entry name" value="Elp3"/>
    <property type="match status" value="1"/>
</dbReference>
<evidence type="ECO:0000313" key="14">
    <source>
        <dbReference type="EMBL" id="CAG5078425.1"/>
    </source>
</evidence>
<keyword evidence="6" id="KW-0547">Nucleotide-binding</keyword>